<gene>
    <name evidence="2" type="ORF">RC54_10730</name>
</gene>
<protein>
    <submittedName>
        <fullName evidence="2">FRG domain-containing protein</fullName>
    </submittedName>
</protein>
<evidence type="ECO:0000313" key="2">
    <source>
        <dbReference type="EMBL" id="AYR24275.1"/>
    </source>
</evidence>
<accession>A0AAD0XH84</accession>
<reference evidence="2 3" key="1">
    <citation type="submission" date="2017-11" db="EMBL/GenBank/DDBJ databases">
        <title>Complete genome sequence of Herbaspirillum rubrisubalbicans DSM 11543.</title>
        <authorList>
            <person name="Chen M."/>
            <person name="An Q."/>
        </authorList>
    </citation>
    <scope>NUCLEOTIDE SEQUENCE [LARGE SCALE GENOMIC DNA]</scope>
    <source>
        <strain evidence="2 3">DSM 11543</strain>
    </source>
</reference>
<feature type="domain" description="FRG" evidence="1">
    <location>
        <begin position="19"/>
        <end position="123"/>
    </location>
</feature>
<dbReference type="EMBL" id="CP024996">
    <property type="protein sequence ID" value="AYR24275.1"/>
    <property type="molecule type" value="Genomic_DNA"/>
</dbReference>
<dbReference type="AlphaFoldDB" id="A0AAD0XH84"/>
<evidence type="ECO:0000313" key="3">
    <source>
        <dbReference type="Proteomes" id="UP000269199"/>
    </source>
</evidence>
<organism evidence="2 3">
    <name type="scientific">Herbaspirillum rubrisubalbicans</name>
    <dbReference type="NCBI Taxonomy" id="80842"/>
    <lineage>
        <taxon>Bacteria</taxon>
        <taxon>Pseudomonadati</taxon>
        <taxon>Pseudomonadota</taxon>
        <taxon>Betaproteobacteria</taxon>
        <taxon>Burkholderiales</taxon>
        <taxon>Oxalobacteraceae</taxon>
        <taxon>Herbaspirillum</taxon>
    </lineage>
</organism>
<dbReference type="Proteomes" id="UP000269199">
    <property type="component" value="Chromosome"/>
</dbReference>
<dbReference type="InterPro" id="IPR014966">
    <property type="entry name" value="FRG-dom"/>
</dbReference>
<dbReference type="Pfam" id="PF08867">
    <property type="entry name" value="FRG"/>
    <property type="match status" value="1"/>
</dbReference>
<name>A0AAD0XH84_9BURK</name>
<dbReference type="RefSeq" id="WP_061790404.1">
    <property type="nucleotide sequence ID" value="NZ_CP024996.1"/>
</dbReference>
<evidence type="ECO:0000259" key="1">
    <source>
        <dbReference type="SMART" id="SM00901"/>
    </source>
</evidence>
<dbReference type="SMART" id="SM00901">
    <property type="entry name" value="FRG"/>
    <property type="match status" value="1"/>
</dbReference>
<proteinExistence type="predicted"/>
<sequence length="230" mass="26035">MKKKTIKTLQTFIRATLSENKQQIFRGQENAEWSITAGIGRSSINFASAKTLKSKALAERKAIILFEERSHLIRKHHPANELEMMALAQHYGLPTRLLDWTLSPLVALFFAVESLAPTPGVVYMQARHDEVLSHKSVPKDPFEIDNDMLYAPPWIDARIQAQQGVFILMKNPYEPYQEESLTAFVIPADAKKTIKRELWRMGMHAGIVFPGLDGLAKYITALRFSGSILD</sequence>